<evidence type="ECO:0000313" key="12">
    <source>
        <dbReference type="RefSeq" id="XP_033772418.1"/>
    </source>
</evidence>
<evidence type="ECO:0000256" key="6">
    <source>
        <dbReference type="ARBA" id="ARBA00023180"/>
    </source>
</evidence>
<dbReference type="FunCoup" id="A0A6P8PBZ4">
    <property type="interactions" value="246"/>
</dbReference>
<evidence type="ECO:0000256" key="1">
    <source>
        <dbReference type="ARBA" id="ARBA00004606"/>
    </source>
</evidence>
<comment type="similarity">
    <text evidence="2">Belongs to the tumor necrosis factor family.</text>
</comment>
<evidence type="ECO:0000313" key="11">
    <source>
        <dbReference type="Proteomes" id="UP000515159"/>
    </source>
</evidence>
<dbReference type="PROSITE" id="PS00251">
    <property type="entry name" value="THD_1"/>
    <property type="match status" value="1"/>
</dbReference>
<proteinExistence type="inferred from homology"/>
<dbReference type="KEGG" id="gsh:117346633"/>
<accession>A0A6P8PBZ4</accession>
<evidence type="ECO:0000256" key="9">
    <source>
        <dbReference type="SAM" id="Phobius"/>
    </source>
</evidence>
<dbReference type="GO" id="GO:0005125">
    <property type="term" value="F:cytokine activity"/>
    <property type="evidence" value="ECO:0007669"/>
    <property type="project" value="UniProtKB-KW"/>
</dbReference>
<evidence type="ECO:0000256" key="2">
    <source>
        <dbReference type="ARBA" id="ARBA00008670"/>
    </source>
</evidence>
<keyword evidence="11" id="KW-1185">Reference proteome</keyword>
<feature type="domain" description="THD" evidence="10">
    <location>
        <begin position="80"/>
        <end position="221"/>
    </location>
</feature>
<dbReference type="PRINTS" id="PR01237">
    <property type="entry name" value="TNFC"/>
</dbReference>
<keyword evidence="4" id="KW-0202">Cytokine</keyword>
<comment type="subcellular location">
    <subcellularLocation>
        <location evidence="1">Membrane</location>
        <topology evidence="1">Single-pass type II membrane protein</topology>
    </subcellularLocation>
</comment>
<dbReference type="GeneID" id="117346633"/>
<dbReference type="PANTHER" id="PTHR11471">
    <property type="entry name" value="TUMOR NECROSIS FACTOR FAMILY MEMBER"/>
    <property type="match status" value="1"/>
</dbReference>
<dbReference type="GO" id="GO:0016020">
    <property type="term" value="C:membrane"/>
    <property type="evidence" value="ECO:0007669"/>
    <property type="project" value="UniProtKB-SubCell"/>
</dbReference>
<evidence type="ECO:0000256" key="8">
    <source>
        <dbReference type="ARBA" id="ARBA00033262"/>
    </source>
</evidence>
<keyword evidence="6" id="KW-0325">Glycoprotein</keyword>
<dbReference type="InterPro" id="IPR002961">
    <property type="entry name" value="TNF_C"/>
</dbReference>
<dbReference type="OrthoDB" id="9933527at2759"/>
<evidence type="ECO:0000259" key="10">
    <source>
        <dbReference type="PROSITE" id="PS50049"/>
    </source>
</evidence>
<organism evidence="11 12">
    <name type="scientific">Geotrypetes seraphini</name>
    <name type="common">Gaboon caecilian</name>
    <name type="synonym">Caecilia seraphini</name>
    <dbReference type="NCBI Taxonomy" id="260995"/>
    <lineage>
        <taxon>Eukaryota</taxon>
        <taxon>Metazoa</taxon>
        <taxon>Chordata</taxon>
        <taxon>Craniata</taxon>
        <taxon>Vertebrata</taxon>
        <taxon>Euteleostomi</taxon>
        <taxon>Amphibia</taxon>
        <taxon>Gymnophiona</taxon>
        <taxon>Geotrypetes</taxon>
    </lineage>
</organism>
<dbReference type="GO" id="GO:0005615">
    <property type="term" value="C:extracellular space"/>
    <property type="evidence" value="ECO:0007669"/>
    <property type="project" value="UniProtKB-KW"/>
</dbReference>
<evidence type="ECO:0000256" key="5">
    <source>
        <dbReference type="ARBA" id="ARBA00023136"/>
    </source>
</evidence>
<evidence type="ECO:0000256" key="7">
    <source>
        <dbReference type="ARBA" id="ARBA00030168"/>
    </source>
</evidence>
<dbReference type="InParanoid" id="A0A6P8PBZ4"/>
<name>A0A6P8PBZ4_GEOSA</name>
<dbReference type="GO" id="GO:0005164">
    <property type="term" value="F:tumor necrosis factor receptor binding"/>
    <property type="evidence" value="ECO:0007669"/>
    <property type="project" value="InterPro"/>
</dbReference>
<dbReference type="InterPro" id="IPR006053">
    <property type="entry name" value="TNF"/>
</dbReference>
<dbReference type="InterPro" id="IPR006052">
    <property type="entry name" value="TNF_dom"/>
</dbReference>
<dbReference type="SUPFAM" id="SSF49842">
    <property type="entry name" value="TNF-like"/>
    <property type="match status" value="1"/>
</dbReference>
<gene>
    <name evidence="12" type="primary">LTB</name>
</gene>
<feature type="transmembrane region" description="Helical" evidence="9">
    <location>
        <begin position="16"/>
        <end position="40"/>
    </location>
</feature>
<dbReference type="PRINTS" id="PR01234">
    <property type="entry name" value="TNECROSISFCT"/>
</dbReference>
<evidence type="ECO:0000256" key="3">
    <source>
        <dbReference type="ARBA" id="ARBA00017745"/>
    </source>
</evidence>
<keyword evidence="5 9" id="KW-0472">Membrane</keyword>
<dbReference type="AlphaFoldDB" id="A0A6P8PBZ4"/>
<dbReference type="Pfam" id="PF00229">
    <property type="entry name" value="TNF"/>
    <property type="match status" value="1"/>
</dbReference>
<dbReference type="GO" id="GO:0006955">
    <property type="term" value="P:immune response"/>
    <property type="evidence" value="ECO:0007669"/>
    <property type="project" value="InterPro"/>
</dbReference>
<reference evidence="12" key="1">
    <citation type="submission" date="2025-08" db="UniProtKB">
        <authorList>
            <consortium name="RefSeq"/>
        </authorList>
    </citation>
    <scope>IDENTIFICATION</scope>
</reference>
<dbReference type="Proteomes" id="UP000515159">
    <property type="component" value="Chromosome 12"/>
</dbReference>
<dbReference type="SMART" id="SM00207">
    <property type="entry name" value="TNF"/>
    <property type="match status" value="1"/>
</dbReference>
<keyword evidence="9" id="KW-0812">Transmembrane</keyword>
<sequence>MEASGKNGSLCTSKRALVVCTVVGTLALSVPSTALLVMYFTRDGGQVTPPPSEREMEKLHQEDKVAKPSISWHQQDPDKPMAHLTAVIPKPESRTWTLEWEATPAFSPQTTSLVLIPKQGLYYVYCQVAFRNSGCHAGPALILSSKVFHRQDANQWKPVLLLEGSDTVCEREQGDGKFWYTSISQGALVLLEEGHQLYVNVSHPRLVDYQESKTFFGFMMIS</sequence>
<keyword evidence="9" id="KW-1133">Transmembrane helix</keyword>
<evidence type="ECO:0000256" key="4">
    <source>
        <dbReference type="ARBA" id="ARBA00022514"/>
    </source>
</evidence>
<dbReference type="Gene3D" id="2.60.120.40">
    <property type="match status" value="1"/>
</dbReference>
<dbReference type="CDD" id="cd00184">
    <property type="entry name" value="TNF"/>
    <property type="match status" value="1"/>
</dbReference>
<dbReference type="CTD" id="4050"/>
<dbReference type="PROSITE" id="PS50049">
    <property type="entry name" value="THD_2"/>
    <property type="match status" value="1"/>
</dbReference>
<protein>
    <recommendedName>
        <fullName evidence="3">Lymphotoxin-beta</fullName>
    </recommendedName>
    <alternativeName>
        <fullName evidence="7">Tumor necrosis factor C</fullName>
    </alternativeName>
    <alternativeName>
        <fullName evidence="8">Tumor necrosis factor ligand superfamily member 3</fullName>
    </alternativeName>
</protein>
<dbReference type="RefSeq" id="XP_033772418.1">
    <property type="nucleotide sequence ID" value="XM_033916527.1"/>
</dbReference>
<dbReference type="PANTHER" id="PTHR11471:SF29">
    <property type="entry name" value="LYMPHOTOXIN-BETA"/>
    <property type="match status" value="1"/>
</dbReference>
<dbReference type="InterPro" id="IPR008983">
    <property type="entry name" value="Tumour_necrosis_fac-like_dom"/>
</dbReference>
<dbReference type="InterPro" id="IPR021184">
    <property type="entry name" value="TNF_CS"/>
</dbReference>